<evidence type="ECO:0000259" key="1">
    <source>
        <dbReference type="Pfam" id="PF17994"/>
    </source>
</evidence>
<dbReference type="EMBL" id="AWVM01000111">
    <property type="protein sequence ID" value="ERK47917.1"/>
    <property type="molecule type" value="Genomic_DNA"/>
</dbReference>
<gene>
    <name evidence="2" type="ORF">HMPREF9015_02176</name>
</gene>
<proteinExistence type="predicted"/>
<dbReference type="Pfam" id="PF17994">
    <property type="entry name" value="Glft2_N"/>
    <property type="match status" value="1"/>
</dbReference>
<dbReference type="AlphaFoldDB" id="U2RB20"/>
<dbReference type="InterPro" id="IPR029044">
    <property type="entry name" value="Nucleotide-diphossugar_trans"/>
</dbReference>
<dbReference type="Proteomes" id="UP000016626">
    <property type="component" value="Unassembled WGS sequence"/>
</dbReference>
<protein>
    <recommendedName>
        <fullName evidence="1">Galactofuranosyltransferase GlfT2 N-terminal domain-containing protein</fullName>
    </recommendedName>
</protein>
<comment type="caution">
    <text evidence="2">The sequence shown here is derived from an EMBL/GenBank/DDBJ whole genome shotgun (WGS) entry which is preliminary data.</text>
</comment>
<organism evidence="2 3">
    <name type="scientific">Leptotrichia wadei (strain F0279)</name>
    <dbReference type="NCBI Taxonomy" id="888055"/>
    <lineage>
        <taxon>Bacteria</taxon>
        <taxon>Fusobacteriati</taxon>
        <taxon>Fusobacteriota</taxon>
        <taxon>Fusobacteriia</taxon>
        <taxon>Fusobacteriales</taxon>
        <taxon>Leptotrichiaceae</taxon>
        <taxon>Leptotrichia</taxon>
    </lineage>
</organism>
<dbReference type="PATRIC" id="fig|888055.3.peg.2087"/>
<evidence type="ECO:0000313" key="3">
    <source>
        <dbReference type="Proteomes" id="UP000016626"/>
    </source>
</evidence>
<feature type="domain" description="Galactofuranosyltransferase GlfT2 N-terminal" evidence="1">
    <location>
        <begin position="16"/>
        <end position="143"/>
    </location>
</feature>
<evidence type="ECO:0000313" key="2">
    <source>
        <dbReference type="EMBL" id="ERK47917.1"/>
    </source>
</evidence>
<name>U2RB20_LEPWF</name>
<dbReference type="HOGENOM" id="CLU_019973_1_0_0"/>
<dbReference type="RefSeq" id="WP_021747103.1">
    <property type="nucleotide sequence ID" value="NZ_KI271424.1"/>
</dbReference>
<dbReference type="InterPro" id="IPR040492">
    <property type="entry name" value="GlfT2_N"/>
</dbReference>
<sequence>MKKLYSILFKNDDLGNRARDLYFRTNDNLAVTYFNDKIIIPETISVHFNTYFNSFSLDRWKKYTNLSSLFLVIEIEGSFTITIKNRYLSGEDIVERMISTINLEKTNRREFTFEIENINSYEGMIYFEISSNEGKTILHNAYYGTKTEKKEKEISIALVMCTFKREIYVERMLNKFEEERLDNSYKMFVIDNGKTLNYENKENVFFFKNKNYGGAGGFTRGIIEAQRFNEKHSKKISHILLMDDDILFDFRVLERLKSFLELKKDEYNNYFVAGSMCSLDHPEIQYESYASWRGRNFIAFKHNFNLFDEKAILMNEKEEKYSNGTAGWWFSCFSINMVNSNNYPFPCFFRGDDVEFTIRNNSNIINLNGLNVWHEPFYKKYSIVSENYYLLRNMLVVNSLYMKTGLKMDLKNITSKFIRSIMHLNYNSAKLVIRAVEDFLKGVEFFEKTNPEELNGELMKYNPKMGFIWDLLEEYKLDDIYESTSPANADKNVISKFFRLLTLNGLLLPKVFYKEFGIALNGFAGIPFNFYKTKRVFVYDKFSQKGYFVDVNKKEAFKLIFKFIGICGKYILHYKKINKNYQENFYKLQNIEFWEKYLEI</sequence>
<accession>U2RB20</accession>
<reference evidence="2 3" key="1">
    <citation type="submission" date="2013-06" db="EMBL/GenBank/DDBJ databases">
        <authorList>
            <person name="Weinstock G."/>
            <person name="Sodergren E."/>
            <person name="Lobos E.A."/>
            <person name="Fulton L."/>
            <person name="Fulton R."/>
            <person name="Courtney L."/>
            <person name="Fronick C."/>
            <person name="O'Laughlin M."/>
            <person name="Godfrey J."/>
            <person name="Wilson R.M."/>
            <person name="Miner T."/>
            <person name="Farmer C."/>
            <person name="Delehaunty K."/>
            <person name="Cordes M."/>
            <person name="Minx P."/>
            <person name="Tomlinson C."/>
            <person name="Chen J."/>
            <person name="Wollam A."/>
            <person name="Pepin K.H."/>
            <person name="Bhonagiri V."/>
            <person name="Zhang X."/>
            <person name="Warren W."/>
            <person name="Mitreva M."/>
            <person name="Mardis E.R."/>
            <person name="Wilson R.K."/>
        </authorList>
    </citation>
    <scope>NUCLEOTIDE SEQUENCE [LARGE SCALE GENOMIC DNA]</scope>
    <source>
        <strain evidence="2 3">F0279</strain>
    </source>
</reference>
<dbReference type="eggNOG" id="COG1216">
    <property type="taxonomic scope" value="Bacteria"/>
</dbReference>
<dbReference type="SUPFAM" id="SSF53448">
    <property type="entry name" value="Nucleotide-diphospho-sugar transferases"/>
    <property type="match status" value="1"/>
</dbReference>
<dbReference type="Gene3D" id="3.90.550.60">
    <property type="match status" value="1"/>
</dbReference>